<feature type="non-terminal residue" evidence="1">
    <location>
        <position position="1"/>
    </location>
</feature>
<protein>
    <submittedName>
        <fullName evidence="1">Uncharacterized protein</fullName>
    </submittedName>
</protein>
<dbReference type="Proteomes" id="UP000324800">
    <property type="component" value="Unassembled WGS sequence"/>
</dbReference>
<dbReference type="EMBL" id="SNRW01023214">
    <property type="protein sequence ID" value="KAA6363201.1"/>
    <property type="molecule type" value="Genomic_DNA"/>
</dbReference>
<reference evidence="1 2" key="1">
    <citation type="submission" date="2019-03" db="EMBL/GenBank/DDBJ databases">
        <title>Single cell metagenomics reveals metabolic interactions within the superorganism composed of flagellate Streblomastix strix and complex community of Bacteroidetes bacteria on its surface.</title>
        <authorList>
            <person name="Treitli S.C."/>
            <person name="Kolisko M."/>
            <person name="Husnik F."/>
            <person name="Keeling P."/>
            <person name="Hampl V."/>
        </authorList>
    </citation>
    <scope>NUCLEOTIDE SEQUENCE [LARGE SCALE GENOMIC DNA]</scope>
    <source>
        <strain evidence="1">ST1C</strain>
    </source>
</reference>
<sequence>AGGGDMLLSAFGGLELVNINYTSNVVSPTSIMSLKCYRYGSLISHYGYIYMGIGAGASGASVAVCTLESAGFPKYLFYANDIVFAGSAPHVANFRFGTDGKVTITIKALTGTAAHIIECDRTEFDNLKGRCVGSSLNRKRFCNLCIDEALLDAARLMDFPELYAYIKERDPKPHIETAPQVPVGEQTLQEQVKINADIIENSNEVFVPPEPNMPVKIDYGQQIVNKPFIFNEMQPTLIVYGDRVTLNCFVIIKQQFKGYAFNSYPQEAQPKDNIKIITVICNSFSNNINLFCYIDENGPYVYAQDDREIAANTSIVISTTYYKQFEALKQINYDSNNDGKVDIMDVWNGSGQGTHPTQSHMYDVVKKQSDLVDHHIEGTVLYNFLNNDIKLIDKLGIYKAERTAYYILDGPIVTFSFGAKLGDNIGNDFKSSSVANQIKKIANSPVHM</sequence>
<name>A0A5J4TZT9_9EUKA</name>
<accession>A0A5J4TZT9</accession>
<evidence type="ECO:0000313" key="2">
    <source>
        <dbReference type="Proteomes" id="UP000324800"/>
    </source>
</evidence>
<organism evidence="1 2">
    <name type="scientific">Streblomastix strix</name>
    <dbReference type="NCBI Taxonomy" id="222440"/>
    <lineage>
        <taxon>Eukaryota</taxon>
        <taxon>Metamonada</taxon>
        <taxon>Preaxostyla</taxon>
        <taxon>Oxymonadida</taxon>
        <taxon>Streblomastigidae</taxon>
        <taxon>Streblomastix</taxon>
    </lineage>
</organism>
<comment type="caution">
    <text evidence="1">The sequence shown here is derived from an EMBL/GenBank/DDBJ whole genome shotgun (WGS) entry which is preliminary data.</text>
</comment>
<proteinExistence type="predicted"/>
<gene>
    <name evidence="1" type="ORF">EZS28_041272</name>
</gene>
<evidence type="ECO:0000313" key="1">
    <source>
        <dbReference type="EMBL" id="KAA6363201.1"/>
    </source>
</evidence>
<dbReference type="AlphaFoldDB" id="A0A5J4TZT9"/>